<comment type="caution">
    <text evidence="1">The sequence shown here is derived from an EMBL/GenBank/DDBJ whole genome shotgun (WGS) entry which is preliminary data.</text>
</comment>
<evidence type="ECO:0000313" key="1">
    <source>
        <dbReference type="EMBL" id="KAJ7073347.1"/>
    </source>
</evidence>
<gene>
    <name evidence="1" type="ORF">B0H15DRAFT_806799</name>
</gene>
<keyword evidence="2" id="KW-1185">Reference proteome</keyword>
<dbReference type="AlphaFoldDB" id="A0AAD6XEG3"/>
<reference evidence="1" key="1">
    <citation type="submission" date="2023-03" db="EMBL/GenBank/DDBJ databases">
        <title>Massive genome expansion in bonnet fungi (Mycena s.s.) driven by repeated elements and novel gene families across ecological guilds.</title>
        <authorList>
            <consortium name="Lawrence Berkeley National Laboratory"/>
            <person name="Harder C.B."/>
            <person name="Miyauchi S."/>
            <person name="Viragh M."/>
            <person name="Kuo A."/>
            <person name="Thoen E."/>
            <person name="Andreopoulos B."/>
            <person name="Lu D."/>
            <person name="Skrede I."/>
            <person name="Drula E."/>
            <person name="Henrissat B."/>
            <person name="Morin E."/>
            <person name="Kohler A."/>
            <person name="Barry K."/>
            <person name="LaButti K."/>
            <person name="Morin E."/>
            <person name="Salamov A."/>
            <person name="Lipzen A."/>
            <person name="Mereny Z."/>
            <person name="Hegedus B."/>
            <person name="Baldrian P."/>
            <person name="Stursova M."/>
            <person name="Weitz H."/>
            <person name="Taylor A."/>
            <person name="Grigoriev I.V."/>
            <person name="Nagy L.G."/>
            <person name="Martin F."/>
            <person name="Kauserud H."/>
        </authorList>
    </citation>
    <scope>NUCLEOTIDE SEQUENCE</scope>
    <source>
        <strain evidence="1">CBHHK173m</strain>
    </source>
</reference>
<proteinExistence type="predicted"/>
<sequence length="184" mass="20138">MGGPMLPWDVPHVPFVYVQNNVVEIGLGYSKNNGWWDIPQYKNSPKLGQKSAHFRANLHPAAFPTAPTAAAPLALVAAAPGPSRCAGQWVSCIPPPVSHLIALPSRVRCCGPPLDVPPLVGLVRPRAWLYALLYLPMLILSKRNDPVHRVAFPLRFRLARHVSAAFTAQWTRLCRAPAPAKPKI</sequence>
<name>A0AAD6XEG3_9AGAR</name>
<accession>A0AAD6XEG3</accession>
<dbReference type="Proteomes" id="UP001222325">
    <property type="component" value="Unassembled WGS sequence"/>
</dbReference>
<evidence type="ECO:0000313" key="2">
    <source>
        <dbReference type="Proteomes" id="UP001222325"/>
    </source>
</evidence>
<organism evidence="1 2">
    <name type="scientific">Mycena belliarum</name>
    <dbReference type="NCBI Taxonomy" id="1033014"/>
    <lineage>
        <taxon>Eukaryota</taxon>
        <taxon>Fungi</taxon>
        <taxon>Dikarya</taxon>
        <taxon>Basidiomycota</taxon>
        <taxon>Agaricomycotina</taxon>
        <taxon>Agaricomycetes</taxon>
        <taxon>Agaricomycetidae</taxon>
        <taxon>Agaricales</taxon>
        <taxon>Marasmiineae</taxon>
        <taxon>Mycenaceae</taxon>
        <taxon>Mycena</taxon>
    </lineage>
</organism>
<dbReference type="EMBL" id="JARJCN010000116">
    <property type="protein sequence ID" value="KAJ7073347.1"/>
    <property type="molecule type" value="Genomic_DNA"/>
</dbReference>
<protein>
    <submittedName>
        <fullName evidence="1">Uncharacterized protein</fullName>
    </submittedName>
</protein>